<gene>
    <name evidence="6" type="ORF">APUU_61455S</name>
</gene>
<dbReference type="InterPro" id="IPR040079">
    <property type="entry name" value="Glutathione_S-Trfase"/>
</dbReference>
<evidence type="ECO:0000256" key="2">
    <source>
        <dbReference type="ARBA" id="ARBA00012452"/>
    </source>
</evidence>
<keyword evidence="3" id="KW-0808">Transferase</keyword>
<dbReference type="InterPro" id="IPR036282">
    <property type="entry name" value="Glutathione-S-Trfase_C_sf"/>
</dbReference>
<dbReference type="InterPro" id="IPR036249">
    <property type="entry name" value="Thioredoxin-like_sf"/>
</dbReference>
<proteinExistence type="inferred from homology"/>
<evidence type="ECO:0000313" key="7">
    <source>
        <dbReference type="Proteomes" id="UP000654913"/>
    </source>
</evidence>
<feature type="domain" description="GST C-terminal" evidence="5">
    <location>
        <begin position="113"/>
        <end position="244"/>
    </location>
</feature>
<dbReference type="PANTHER" id="PTHR44051">
    <property type="entry name" value="GLUTATHIONE S-TRANSFERASE-RELATED"/>
    <property type="match status" value="1"/>
</dbReference>
<reference evidence="6" key="2">
    <citation type="submission" date="2021-02" db="EMBL/GenBank/DDBJ databases">
        <title>Aspergillus puulaauensis MK2 genome sequence.</title>
        <authorList>
            <person name="Futagami T."/>
            <person name="Mori K."/>
            <person name="Kadooka C."/>
            <person name="Tanaka T."/>
        </authorList>
    </citation>
    <scope>NUCLEOTIDE SEQUENCE</scope>
    <source>
        <strain evidence="6">MK2</strain>
    </source>
</reference>
<dbReference type="KEGG" id="apuu:APUU_61455S"/>
<dbReference type="RefSeq" id="XP_041560593.1">
    <property type="nucleotide sequence ID" value="XM_041694799.1"/>
</dbReference>
<sequence>MESRNDTEPVPVIQGDIDYDGRVILYVIKADQTSYINYIKPLILAREVKVPHVLSVIDTKDEWFYRIHPERMVPSLKDQDPETKEEVVVFESTACLQYLADRFDHDQSWTGRTGTEKGAVLSWTAHQTAALGPTAKYWLYFLRGYPTRQEPVQLPRTIEKLHSNCLHQWDILDRRLSLPGQHYVALSDRPTLADLSYFPFAMPWMFQFLGVDIHDWPHIEAWSERMLARPAVKAVLEMAPTIGH</sequence>
<comment type="similarity">
    <text evidence="1">Belongs to the GST superfamily.</text>
</comment>
<dbReference type="InterPro" id="IPR004046">
    <property type="entry name" value="GST_C"/>
</dbReference>
<dbReference type="EMBL" id="AP024448">
    <property type="protein sequence ID" value="BCS28407.1"/>
    <property type="molecule type" value="Genomic_DNA"/>
</dbReference>
<dbReference type="OrthoDB" id="2789670at2759"/>
<dbReference type="PROSITE" id="PS50405">
    <property type="entry name" value="GST_CTER"/>
    <property type="match status" value="1"/>
</dbReference>
<reference evidence="6" key="1">
    <citation type="submission" date="2021-01" db="EMBL/GenBank/DDBJ databases">
        <authorList>
            <consortium name="Aspergillus puulaauensis MK2 genome sequencing consortium"/>
            <person name="Kazuki M."/>
            <person name="Futagami T."/>
        </authorList>
    </citation>
    <scope>NUCLEOTIDE SEQUENCE</scope>
    <source>
        <strain evidence="6">MK2</strain>
    </source>
</reference>
<dbReference type="GeneID" id="64978404"/>
<dbReference type="Proteomes" id="UP000654913">
    <property type="component" value="Chromosome 6"/>
</dbReference>
<dbReference type="AlphaFoldDB" id="A0A7R8ARR8"/>
<dbReference type="SFLD" id="SFLDS00019">
    <property type="entry name" value="Glutathione_Transferase_(cytos"/>
    <property type="match status" value="1"/>
</dbReference>
<dbReference type="EC" id="2.5.1.18" evidence="2"/>
<dbReference type="GO" id="GO:0004364">
    <property type="term" value="F:glutathione transferase activity"/>
    <property type="evidence" value="ECO:0007669"/>
    <property type="project" value="UniProtKB-EC"/>
</dbReference>
<evidence type="ECO:0000259" key="5">
    <source>
        <dbReference type="PROSITE" id="PS50405"/>
    </source>
</evidence>
<name>A0A7R8ARR8_9EURO</name>
<dbReference type="Pfam" id="PF13409">
    <property type="entry name" value="GST_N_2"/>
    <property type="match status" value="1"/>
</dbReference>
<evidence type="ECO:0000313" key="6">
    <source>
        <dbReference type="EMBL" id="BCS28407.1"/>
    </source>
</evidence>
<dbReference type="SUPFAM" id="SSF47616">
    <property type="entry name" value="GST C-terminal domain-like"/>
    <property type="match status" value="1"/>
</dbReference>
<organism evidence="6 7">
    <name type="scientific">Aspergillus puulaauensis</name>
    <dbReference type="NCBI Taxonomy" id="1220207"/>
    <lineage>
        <taxon>Eukaryota</taxon>
        <taxon>Fungi</taxon>
        <taxon>Dikarya</taxon>
        <taxon>Ascomycota</taxon>
        <taxon>Pezizomycotina</taxon>
        <taxon>Eurotiomycetes</taxon>
        <taxon>Eurotiomycetidae</taxon>
        <taxon>Eurotiales</taxon>
        <taxon>Aspergillaceae</taxon>
        <taxon>Aspergillus</taxon>
    </lineage>
</organism>
<evidence type="ECO:0000256" key="1">
    <source>
        <dbReference type="ARBA" id="ARBA00007409"/>
    </source>
</evidence>
<evidence type="ECO:0000256" key="4">
    <source>
        <dbReference type="ARBA" id="ARBA00047960"/>
    </source>
</evidence>
<dbReference type="Pfam" id="PF00043">
    <property type="entry name" value="GST_C"/>
    <property type="match status" value="1"/>
</dbReference>
<dbReference type="InterPro" id="IPR004045">
    <property type="entry name" value="Glutathione_S-Trfase_N"/>
</dbReference>
<dbReference type="PANTHER" id="PTHR44051:SF20">
    <property type="entry name" value="GLUTATHIONE TRANSFERASE 1 (EUROFUNG)"/>
    <property type="match status" value="1"/>
</dbReference>
<protein>
    <recommendedName>
        <fullName evidence="2">glutathione transferase</fullName>
        <ecNumber evidence="2">2.5.1.18</ecNumber>
    </recommendedName>
</protein>
<keyword evidence="7" id="KW-1185">Reference proteome</keyword>
<dbReference type="SUPFAM" id="SSF52833">
    <property type="entry name" value="Thioredoxin-like"/>
    <property type="match status" value="1"/>
</dbReference>
<evidence type="ECO:0000256" key="3">
    <source>
        <dbReference type="ARBA" id="ARBA00022679"/>
    </source>
</evidence>
<dbReference type="Gene3D" id="1.20.1050.130">
    <property type="match status" value="1"/>
</dbReference>
<accession>A0A7R8ARR8</accession>
<dbReference type="InterPro" id="IPR010987">
    <property type="entry name" value="Glutathione-S-Trfase_C-like"/>
</dbReference>
<comment type="catalytic activity">
    <reaction evidence="4">
        <text>RX + glutathione = an S-substituted glutathione + a halide anion + H(+)</text>
        <dbReference type="Rhea" id="RHEA:16437"/>
        <dbReference type="ChEBI" id="CHEBI:15378"/>
        <dbReference type="ChEBI" id="CHEBI:16042"/>
        <dbReference type="ChEBI" id="CHEBI:17792"/>
        <dbReference type="ChEBI" id="CHEBI:57925"/>
        <dbReference type="ChEBI" id="CHEBI:90779"/>
        <dbReference type="EC" id="2.5.1.18"/>
    </reaction>
</comment>